<gene>
    <name evidence="1" type="ORF">C8A05DRAFT_18862</name>
</gene>
<reference evidence="1" key="1">
    <citation type="journal article" date="2023" name="Mol. Phylogenet. Evol.">
        <title>Genome-scale phylogeny and comparative genomics of the fungal order Sordariales.</title>
        <authorList>
            <person name="Hensen N."/>
            <person name="Bonometti L."/>
            <person name="Westerberg I."/>
            <person name="Brannstrom I.O."/>
            <person name="Guillou S."/>
            <person name="Cros-Aarteil S."/>
            <person name="Calhoun S."/>
            <person name="Haridas S."/>
            <person name="Kuo A."/>
            <person name="Mondo S."/>
            <person name="Pangilinan J."/>
            <person name="Riley R."/>
            <person name="LaButti K."/>
            <person name="Andreopoulos B."/>
            <person name="Lipzen A."/>
            <person name="Chen C."/>
            <person name="Yan M."/>
            <person name="Daum C."/>
            <person name="Ng V."/>
            <person name="Clum A."/>
            <person name="Steindorff A."/>
            <person name="Ohm R.A."/>
            <person name="Martin F."/>
            <person name="Silar P."/>
            <person name="Natvig D.O."/>
            <person name="Lalanne C."/>
            <person name="Gautier V."/>
            <person name="Ament-Velasquez S.L."/>
            <person name="Kruys A."/>
            <person name="Hutchinson M.I."/>
            <person name="Powell A.J."/>
            <person name="Barry K."/>
            <person name="Miller A.N."/>
            <person name="Grigoriev I.V."/>
            <person name="Debuchy R."/>
            <person name="Gladieux P."/>
            <person name="Hiltunen Thoren M."/>
            <person name="Johannesson H."/>
        </authorList>
    </citation>
    <scope>NUCLEOTIDE SEQUENCE</scope>
    <source>
        <strain evidence="1">CBS 103.79</strain>
    </source>
</reference>
<dbReference type="PANTHER" id="PTHR36847">
    <property type="entry name" value="AMIDOLIGASE ENZYME"/>
    <property type="match status" value="1"/>
</dbReference>
<dbReference type="AlphaFoldDB" id="A0AAN6RQC6"/>
<organism evidence="1 2">
    <name type="scientific">Staphylotrichum tortipilum</name>
    <dbReference type="NCBI Taxonomy" id="2831512"/>
    <lineage>
        <taxon>Eukaryota</taxon>
        <taxon>Fungi</taxon>
        <taxon>Dikarya</taxon>
        <taxon>Ascomycota</taxon>
        <taxon>Pezizomycotina</taxon>
        <taxon>Sordariomycetes</taxon>
        <taxon>Sordariomycetidae</taxon>
        <taxon>Sordariales</taxon>
        <taxon>Chaetomiaceae</taxon>
        <taxon>Staphylotrichum</taxon>
    </lineage>
</organism>
<protein>
    <recommendedName>
        <fullName evidence="3">Amidoligase enzyme</fullName>
    </recommendedName>
</protein>
<evidence type="ECO:0008006" key="3">
    <source>
        <dbReference type="Google" id="ProtNLM"/>
    </source>
</evidence>
<sequence>MAETAPFRFGVEVELLLESRGWKKHNQWKPLADELSGKLAKADVDNHVDDLTPVKNYTEWSIAREITVRDINNPSAIGVELVSPIYSSTAVPSLTAELTTIFATIRKNFVIHPSPHCSTHIHVSQPSTPFAPSSLAALAKAVLYFESALDSLMPNRTAETYWARPNRSPGNPELAGLTLPQALSKIDEMAAVEEQDNTERDPLLPLVKAMNLVTGSSNVGRARDSSTEDRMRGKTYRWDFTGLLRSSYPSTGKGDGAERSIAGTVEFRQPPGSGTAGEAVAWAVLGVAFVVGAGVVGGSLSVGGEEAGGTLKELWEMLERGREVVGWGDLKVLEGMFKSVGQGKGA</sequence>
<dbReference type="Proteomes" id="UP001303889">
    <property type="component" value="Unassembled WGS sequence"/>
</dbReference>
<dbReference type="PANTHER" id="PTHR36847:SF1">
    <property type="entry name" value="AMIDOLIGASE ENZYME"/>
    <property type="match status" value="1"/>
</dbReference>
<reference evidence="1" key="2">
    <citation type="submission" date="2023-05" db="EMBL/GenBank/DDBJ databases">
        <authorList>
            <consortium name="Lawrence Berkeley National Laboratory"/>
            <person name="Steindorff A."/>
            <person name="Hensen N."/>
            <person name="Bonometti L."/>
            <person name="Westerberg I."/>
            <person name="Brannstrom I.O."/>
            <person name="Guillou S."/>
            <person name="Cros-Aarteil S."/>
            <person name="Calhoun S."/>
            <person name="Haridas S."/>
            <person name="Kuo A."/>
            <person name="Mondo S."/>
            <person name="Pangilinan J."/>
            <person name="Riley R."/>
            <person name="Labutti K."/>
            <person name="Andreopoulos B."/>
            <person name="Lipzen A."/>
            <person name="Chen C."/>
            <person name="Yanf M."/>
            <person name="Daum C."/>
            <person name="Ng V."/>
            <person name="Clum A."/>
            <person name="Ohm R."/>
            <person name="Martin F."/>
            <person name="Silar P."/>
            <person name="Natvig D."/>
            <person name="Lalanne C."/>
            <person name="Gautier V."/>
            <person name="Ament-Velasquez S.L."/>
            <person name="Kruys A."/>
            <person name="Hutchinson M.I."/>
            <person name="Powell A.J."/>
            <person name="Barry K."/>
            <person name="Miller A.N."/>
            <person name="Grigoriev I.V."/>
            <person name="Debuchy R."/>
            <person name="Gladieux P."/>
            <person name="Thoren M.H."/>
            <person name="Johannesson H."/>
        </authorList>
    </citation>
    <scope>NUCLEOTIDE SEQUENCE</scope>
    <source>
        <strain evidence="1">CBS 103.79</strain>
    </source>
</reference>
<proteinExistence type="predicted"/>
<evidence type="ECO:0000313" key="2">
    <source>
        <dbReference type="Proteomes" id="UP001303889"/>
    </source>
</evidence>
<keyword evidence="2" id="KW-1185">Reference proteome</keyword>
<evidence type="ECO:0000313" key="1">
    <source>
        <dbReference type="EMBL" id="KAK3898593.1"/>
    </source>
</evidence>
<comment type="caution">
    <text evidence="1">The sequence shown here is derived from an EMBL/GenBank/DDBJ whole genome shotgun (WGS) entry which is preliminary data.</text>
</comment>
<name>A0AAN6RQC6_9PEZI</name>
<dbReference type="EMBL" id="MU855911">
    <property type="protein sequence ID" value="KAK3898593.1"/>
    <property type="molecule type" value="Genomic_DNA"/>
</dbReference>
<accession>A0AAN6RQC6</accession>
<dbReference type="InterPro" id="IPR022025">
    <property type="entry name" value="Amidoligase_2"/>
</dbReference>
<dbReference type="Pfam" id="PF12224">
    <property type="entry name" value="Amidoligase_2"/>
    <property type="match status" value="1"/>
</dbReference>